<dbReference type="InterPro" id="IPR008656">
    <property type="entry name" value="Inositol_tetrakis-P_1-kinase"/>
</dbReference>
<reference evidence="12 13" key="1">
    <citation type="submission" date="2019-07" db="EMBL/GenBank/DDBJ databases">
        <title>Genomics analysis of Aphanomyces spp. identifies a new class of oomycete effector associated with host adaptation.</title>
        <authorList>
            <person name="Gaulin E."/>
        </authorList>
    </citation>
    <scope>NUCLEOTIDE SEQUENCE [LARGE SCALE GENOMIC DNA]</scope>
    <source>
        <strain evidence="12 13">ATCC 201684</strain>
    </source>
</reference>
<dbReference type="Pfam" id="PF05770">
    <property type="entry name" value="Ins134_P3_kin"/>
    <property type="match status" value="1"/>
</dbReference>
<feature type="domain" description="Inositol 1,3,4-trisphosphate 5/6-kinase ATP-grasp" evidence="11">
    <location>
        <begin position="26"/>
        <end position="94"/>
    </location>
</feature>
<dbReference type="GO" id="GO:0052726">
    <property type="term" value="F:inositol-1,3,4-trisphosphate 5-kinase activity"/>
    <property type="evidence" value="ECO:0007669"/>
    <property type="project" value="InterPro"/>
</dbReference>
<keyword evidence="9" id="KW-0460">Magnesium</keyword>
<evidence type="ECO:0000313" key="12">
    <source>
        <dbReference type="EMBL" id="KAF0736511.1"/>
    </source>
</evidence>
<keyword evidence="8" id="KW-0067">ATP-binding</keyword>
<evidence type="ECO:0000256" key="2">
    <source>
        <dbReference type="ARBA" id="ARBA00009601"/>
    </source>
</evidence>
<evidence type="ECO:0000313" key="13">
    <source>
        <dbReference type="Proteomes" id="UP000481153"/>
    </source>
</evidence>
<dbReference type="GO" id="GO:0005524">
    <property type="term" value="F:ATP binding"/>
    <property type="evidence" value="ECO:0007669"/>
    <property type="project" value="UniProtKB-KW"/>
</dbReference>
<evidence type="ECO:0000256" key="8">
    <source>
        <dbReference type="ARBA" id="ARBA00022840"/>
    </source>
</evidence>
<accession>A0A6G0X8Y8</accession>
<comment type="similarity">
    <text evidence="2">Belongs to the ITPK1 family.</text>
</comment>
<dbReference type="GO" id="GO:0032957">
    <property type="term" value="P:inositol trisphosphate metabolic process"/>
    <property type="evidence" value="ECO:0007669"/>
    <property type="project" value="InterPro"/>
</dbReference>
<evidence type="ECO:0000259" key="11">
    <source>
        <dbReference type="Pfam" id="PF05770"/>
    </source>
</evidence>
<dbReference type="EC" id="2.7.1.159" evidence="3"/>
<evidence type="ECO:0000256" key="6">
    <source>
        <dbReference type="ARBA" id="ARBA00022741"/>
    </source>
</evidence>
<dbReference type="VEuPathDB" id="FungiDB:AeMF1_020091"/>
<evidence type="ECO:0000256" key="1">
    <source>
        <dbReference type="ARBA" id="ARBA00001946"/>
    </source>
</evidence>
<protein>
    <recommendedName>
        <fullName evidence="3">inositol-1,3,4-trisphosphate 5/6-kinase</fullName>
        <ecNumber evidence="3">2.7.1.159</ecNumber>
    </recommendedName>
</protein>
<dbReference type="Gene3D" id="3.30.470.20">
    <property type="entry name" value="ATP-grasp fold, B domain"/>
    <property type="match status" value="1"/>
</dbReference>
<dbReference type="PANTHER" id="PTHR14217:SF1">
    <property type="entry name" value="INOSITOL-TETRAKISPHOSPHATE 1-KINASE"/>
    <property type="match status" value="1"/>
</dbReference>
<keyword evidence="5" id="KW-0479">Metal-binding</keyword>
<evidence type="ECO:0000256" key="5">
    <source>
        <dbReference type="ARBA" id="ARBA00022723"/>
    </source>
</evidence>
<dbReference type="AlphaFoldDB" id="A0A6G0X8Y8"/>
<dbReference type="GO" id="GO:0005737">
    <property type="term" value="C:cytoplasm"/>
    <property type="evidence" value="ECO:0007669"/>
    <property type="project" value="TreeGrafter"/>
</dbReference>
<evidence type="ECO:0000256" key="9">
    <source>
        <dbReference type="ARBA" id="ARBA00022842"/>
    </source>
</evidence>
<dbReference type="GO" id="GO:0000287">
    <property type="term" value="F:magnesium ion binding"/>
    <property type="evidence" value="ECO:0007669"/>
    <property type="project" value="InterPro"/>
</dbReference>
<evidence type="ECO:0000256" key="4">
    <source>
        <dbReference type="ARBA" id="ARBA00022679"/>
    </source>
</evidence>
<keyword evidence="6" id="KW-0547">Nucleotide-binding</keyword>
<comment type="caution">
    <text evidence="12">The sequence shown here is derived from an EMBL/GenBank/DDBJ whole genome shotgun (WGS) entry which is preliminary data.</text>
</comment>
<name>A0A6G0X8Y8_9STRA</name>
<keyword evidence="7" id="KW-0418">Kinase</keyword>
<proteinExistence type="inferred from homology"/>
<dbReference type="GO" id="GO:0052725">
    <property type="term" value="F:inositol-1,3,4-trisphosphate 6-kinase activity"/>
    <property type="evidence" value="ECO:0007669"/>
    <property type="project" value="InterPro"/>
</dbReference>
<keyword evidence="4" id="KW-0808">Transferase</keyword>
<dbReference type="PANTHER" id="PTHR14217">
    <property type="entry name" value="INOSITOL-TETRAKISPHOSPHATE 1-KINASE"/>
    <property type="match status" value="1"/>
</dbReference>
<feature type="region of interest" description="Disordered" evidence="10">
    <location>
        <begin position="1"/>
        <end position="32"/>
    </location>
</feature>
<dbReference type="GO" id="GO:0047325">
    <property type="term" value="F:inositol-3,4,5,6-tetrakisphosphate 1-kinase activity"/>
    <property type="evidence" value="ECO:0007669"/>
    <property type="project" value="InterPro"/>
</dbReference>
<gene>
    <name evidence="12" type="ORF">Ae201684_007521</name>
</gene>
<organism evidence="12 13">
    <name type="scientific">Aphanomyces euteiches</name>
    <dbReference type="NCBI Taxonomy" id="100861"/>
    <lineage>
        <taxon>Eukaryota</taxon>
        <taxon>Sar</taxon>
        <taxon>Stramenopiles</taxon>
        <taxon>Oomycota</taxon>
        <taxon>Saprolegniomycetes</taxon>
        <taxon>Saprolegniales</taxon>
        <taxon>Verrucalvaceae</taxon>
        <taxon>Aphanomyces</taxon>
    </lineage>
</organism>
<dbReference type="InterPro" id="IPR040464">
    <property type="entry name" value="InsP(3)kin_ATP-grasp"/>
</dbReference>
<comment type="cofactor">
    <cofactor evidence="1">
        <name>Mg(2+)</name>
        <dbReference type="ChEBI" id="CHEBI:18420"/>
    </cofactor>
</comment>
<dbReference type="EMBL" id="VJMJ01000089">
    <property type="protein sequence ID" value="KAF0736511.1"/>
    <property type="molecule type" value="Genomic_DNA"/>
</dbReference>
<evidence type="ECO:0000256" key="7">
    <source>
        <dbReference type="ARBA" id="ARBA00022777"/>
    </source>
</evidence>
<evidence type="ECO:0000256" key="10">
    <source>
        <dbReference type="SAM" id="MobiDB-lite"/>
    </source>
</evidence>
<keyword evidence="13" id="KW-1185">Reference proteome</keyword>
<sequence>MPVVEFDTQKPYPTASSFAQDPSQTNPSSLSTPSLEADVIAIGRAIQKQAKLTLFGFDVIRSSQTHELMVVDVNYFPSYKELETFDHLLRKHILHTIT</sequence>
<feature type="compositionally biased region" description="Polar residues" evidence="10">
    <location>
        <begin position="14"/>
        <end position="32"/>
    </location>
</feature>
<dbReference type="Proteomes" id="UP000481153">
    <property type="component" value="Unassembled WGS sequence"/>
</dbReference>
<evidence type="ECO:0000256" key="3">
    <source>
        <dbReference type="ARBA" id="ARBA00012017"/>
    </source>
</evidence>